<proteinExistence type="predicted"/>
<accession>A0A645JNK7</accession>
<sequence length="66" mass="7415">MEIMCACQGIDLRGNKGLGDGTEPAYKAVRKCVPMLEDDRPLYEDINKCENLIIDNTLIQEVEKSL</sequence>
<dbReference type="Gene3D" id="1.20.200.10">
    <property type="entry name" value="Fumarase/aspartase (Central domain)"/>
    <property type="match status" value="1"/>
</dbReference>
<dbReference type="EMBL" id="VSSQ01145879">
    <property type="protein sequence ID" value="MPN64680.1"/>
    <property type="molecule type" value="Genomic_DNA"/>
</dbReference>
<dbReference type="SUPFAM" id="SSF48557">
    <property type="entry name" value="L-aspartase-like"/>
    <property type="match status" value="1"/>
</dbReference>
<keyword evidence="1" id="KW-0456">Lyase</keyword>
<comment type="caution">
    <text evidence="1">The sequence shown here is derived from an EMBL/GenBank/DDBJ whole genome shotgun (WGS) entry which is preliminary data.</text>
</comment>
<dbReference type="EC" id="4.3.1.3" evidence="1"/>
<dbReference type="AlphaFoldDB" id="A0A645JNK7"/>
<organism evidence="1">
    <name type="scientific">bioreactor metagenome</name>
    <dbReference type="NCBI Taxonomy" id="1076179"/>
    <lineage>
        <taxon>unclassified sequences</taxon>
        <taxon>metagenomes</taxon>
        <taxon>ecological metagenomes</taxon>
    </lineage>
</organism>
<gene>
    <name evidence="1" type="primary">hutH_33</name>
    <name evidence="1" type="ORF">SDC9_212456</name>
</gene>
<reference evidence="1" key="1">
    <citation type="submission" date="2019-08" db="EMBL/GenBank/DDBJ databases">
        <authorList>
            <person name="Kucharzyk K."/>
            <person name="Murdoch R.W."/>
            <person name="Higgins S."/>
            <person name="Loffler F."/>
        </authorList>
    </citation>
    <scope>NUCLEOTIDE SEQUENCE</scope>
</reference>
<name>A0A645JNK7_9ZZZZ</name>
<dbReference type="GO" id="GO:0004397">
    <property type="term" value="F:histidine ammonia-lyase activity"/>
    <property type="evidence" value="ECO:0007669"/>
    <property type="project" value="UniProtKB-EC"/>
</dbReference>
<evidence type="ECO:0000313" key="1">
    <source>
        <dbReference type="EMBL" id="MPN64680.1"/>
    </source>
</evidence>
<protein>
    <submittedName>
        <fullName evidence="1">Histidine ammonia-lyase</fullName>
        <ecNumber evidence="1">4.3.1.3</ecNumber>
    </submittedName>
</protein>
<dbReference type="InterPro" id="IPR008948">
    <property type="entry name" value="L-Aspartase-like"/>
</dbReference>